<dbReference type="Proteomes" id="UP001499951">
    <property type="component" value="Unassembled WGS sequence"/>
</dbReference>
<evidence type="ECO:0000256" key="3">
    <source>
        <dbReference type="SAM" id="SignalP"/>
    </source>
</evidence>
<organism evidence="6 7">
    <name type="scientific">Rhizomicrobium electricum</name>
    <dbReference type="NCBI Taxonomy" id="480070"/>
    <lineage>
        <taxon>Bacteria</taxon>
        <taxon>Pseudomonadati</taxon>
        <taxon>Pseudomonadota</taxon>
        <taxon>Alphaproteobacteria</taxon>
        <taxon>Micropepsales</taxon>
        <taxon>Micropepsaceae</taxon>
        <taxon>Rhizomicrobium</taxon>
    </lineage>
</organism>
<keyword evidence="1" id="KW-0378">Hydrolase</keyword>
<accession>A0ABN1E7L9</accession>
<comment type="caution">
    <text evidence="6">The sequence shown here is derived from an EMBL/GenBank/DDBJ whole genome shotgun (WGS) entry which is preliminary data.</text>
</comment>
<dbReference type="SUPFAM" id="SSF51445">
    <property type="entry name" value="(Trans)glycosidases"/>
    <property type="match status" value="1"/>
</dbReference>
<keyword evidence="3" id="KW-0732">Signal</keyword>
<reference evidence="6 7" key="1">
    <citation type="journal article" date="2019" name="Int. J. Syst. Evol. Microbiol.">
        <title>The Global Catalogue of Microorganisms (GCM) 10K type strain sequencing project: providing services to taxonomists for standard genome sequencing and annotation.</title>
        <authorList>
            <consortium name="The Broad Institute Genomics Platform"/>
            <consortium name="The Broad Institute Genome Sequencing Center for Infectious Disease"/>
            <person name="Wu L."/>
            <person name="Ma J."/>
        </authorList>
    </citation>
    <scope>NUCLEOTIDE SEQUENCE [LARGE SCALE GENOMIC DNA]</scope>
    <source>
        <strain evidence="6 7">JCM 15089</strain>
    </source>
</reference>
<sequence length="550" mass="59520">MRIVESLLAAALCCAAVALQAVAAPPVSQLRSVHGATQLFVDGKPFLVRGGELDNSSASSPAFMAPVWPRLKAMNLNAVLVPAYWERIEPTEGRFDFSSVDTVLANARKHDMRVVLLWFGSWKNSMSSYAPAWVKRDQSRFPRAQTSDGKGLEILSAHAGENLKADIRAYVALMKHIRDTDTLRTVIMVQPENEVGMIPEARDHSAAADAAFKAPVPAALTDYLAAHKDTLVPALREAWAAGGFKTGASWEATFGAGPATDEIFNAWFEGLYTGKVAAAGKAVYPLPAFVNAALIRPGRQPGQYPSGGPLPQVFDVWRAAAPAIDMLVPDLYFPNFVEWALKYETPGRGYFIPETGRVGAAEMAANAFWAYARLNAIGVSPYAPEYLSPEEQKVLGDANDVVAQLAPQILAAQGSGKLVGIRPPTAFDGKTDLSPQKLVLGRYTLDVHFKAPPPISIGQKEETELPGSHGGFVLQTGPDEFLVAGTGMYVYFGTTDGAQAGIESVWEGRYTKGVWVPGRCLNGDETNQGRHLFVPTAKFTVHRVRLYTYR</sequence>
<evidence type="ECO:0000259" key="5">
    <source>
        <dbReference type="Pfam" id="PF18120"/>
    </source>
</evidence>
<feature type="signal peptide" evidence="3">
    <location>
        <begin position="1"/>
        <end position="23"/>
    </location>
</feature>
<dbReference type="Gene3D" id="3.20.20.80">
    <property type="entry name" value="Glycosidases"/>
    <property type="match status" value="1"/>
</dbReference>
<evidence type="ECO:0000256" key="1">
    <source>
        <dbReference type="ARBA" id="ARBA00022801"/>
    </source>
</evidence>
<dbReference type="Pfam" id="PF02449">
    <property type="entry name" value="Glyco_hydro_42"/>
    <property type="match status" value="1"/>
</dbReference>
<evidence type="ECO:0000259" key="4">
    <source>
        <dbReference type="Pfam" id="PF02449"/>
    </source>
</evidence>
<dbReference type="Pfam" id="PF18120">
    <property type="entry name" value="DUF5597"/>
    <property type="match status" value="1"/>
</dbReference>
<dbReference type="InterPro" id="IPR013529">
    <property type="entry name" value="Glyco_hydro_42_N"/>
</dbReference>
<evidence type="ECO:0000313" key="6">
    <source>
        <dbReference type="EMBL" id="GAA0560865.1"/>
    </source>
</evidence>
<name>A0ABN1E7L9_9PROT</name>
<evidence type="ECO:0000256" key="2">
    <source>
        <dbReference type="ARBA" id="ARBA00023295"/>
    </source>
</evidence>
<keyword evidence="7" id="KW-1185">Reference proteome</keyword>
<feature type="domain" description="DUF5597" evidence="5">
    <location>
        <begin position="400"/>
        <end position="532"/>
    </location>
</feature>
<dbReference type="InterPro" id="IPR017853">
    <property type="entry name" value="GH"/>
</dbReference>
<dbReference type="Gene3D" id="2.60.220.20">
    <property type="entry name" value="putative beta-Galactosidase from caulobacter crescentus"/>
    <property type="match status" value="1"/>
</dbReference>
<feature type="domain" description="Glycoside hydrolase family 42 N-terminal" evidence="4">
    <location>
        <begin position="72"/>
        <end position="240"/>
    </location>
</feature>
<dbReference type="EMBL" id="BAAADD010000002">
    <property type="protein sequence ID" value="GAA0560865.1"/>
    <property type="molecule type" value="Genomic_DNA"/>
</dbReference>
<gene>
    <name evidence="6" type="ORF">GCM10008942_06610</name>
</gene>
<protein>
    <submittedName>
        <fullName evidence="6">DUF5597 domain-containing protein</fullName>
    </submittedName>
</protein>
<feature type="chain" id="PRO_5046018824" evidence="3">
    <location>
        <begin position="24"/>
        <end position="550"/>
    </location>
</feature>
<dbReference type="RefSeq" id="WP_166931938.1">
    <property type="nucleotide sequence ID" value="NZ_BAAADD010000002.1"/>
</dbReference>
<keyword evidence="2" id="KW-0326">Glycosidase</keyword>
<dbReference type="InterPro" id="IPR040719">
    <property type="entry name" value="DUF5597"/>
</dbReference>
<evidence type="ECO:0000313" key="7">
    <source>
        <dbReference type="Proteomes" id="UP001499951"/>
    </source>
</evidence>
<proteinExistence type="predicted"/>